<keyword evidence="1" id="KW-1133">Transmembrane helix</keyword>
<evidence type="ECO:0000313" key="2">
    <source>
        <dbReference type="EMBL" id="UPM55486.1"/>
    </source>
</evidence>
<organism evidence="2 3">
    <name type="scientific">Gottfriedia acidiceleris</name>
    <dbReference type="NCBI Taxonomy" id="371036"/>
    <lineage>
        <taxon>Bacteria</taxon>
        <taxon>Bacillati</taxon>
        <taxon>Bacillota</taxon>
        <taxon>Bacilli</taxon>
        <taxon>Bacillales</taxon>
        <taxon>Bacillaceae</taxon>
        <taxon>Gottfriedia</taxon>
    </lineage>
</organism>
<dbReference type="RefSeq" id="WP_248268497.1">
    <property type="nucleotide sequence ID" value="NZ_CP096034.1"/>
</dbReference>
<name>A0ABY4JNR8_9BACI</name>
<keyword evidence="1" id="KW-0472">Membrane</keyword>
<evidence type="ECO:0000256" key="1">
    <source>
        <dbReference type="SAM" id="Phobius"/>
    </source>
</evidence>
<gene>
    <name evidence="2" type="ORF">MY490_06490</name>
</gene>
<dbReference type="EMBL" id="CP096034">
    <property type="protein sequence ID" value="UPM55486.1"/>
    <property type="molecule type" value="Genomic_DNA"/>
</dbReference>
<feature type="transmembrane region" description="Helical" evidence="1">
    <location>
        <begin position="7"/>
        <end position="29"/>
    </location>
</feature>
<evidence type="ECO:0000313" key="3">
    <source>
        <dbReference type="Proteomes" id="UP000830639"/>
    </source>
</evidence>
<proteinExistence type="predicted"/>
<dbReference type="Proteomes" id="UP000830639">
    <property type="component" value="Chromosome"/>
</dbReference>
<protein>
    <submittedName>
        <fullName evidence="2">Uncharacterized protein</fullName>
    </submittedName>
</protein>
<accession>A0ABY4JNR8</accession>
<keyword evidence="1" id="KW-0812">Transmembrane</keyword>
<keyword evidence="3" id="KW-1185">Reference proteome</keyword>
<reference evidence="2 3" key="1">
    <citation type="submission" date="2022-04" db="EMBL/GenBank/DDBJ databases">
        <title>Mechanism of arsenic methylation and mitigation arsenic toxicity by Bacillus sp. LH14 from an Arsenic-Contaminated Paddy Soil.</title>
        <authorList>
            <person name="Wang D."/>
        </authorList>
    </citation>
    <scope>NUCLEOTIDE SEQUENCE [LARGE SCALE GENOMIC DNA]</scope>
    <source>
        <strain evidence="2 3">LH14</strain>
    </source>
</reference>
<sequence>MNIRKKLFIFLLISVSIFLLVVLTGQLMFNKKSKSYLTNEAISETISNTFFPINGSYSLRVGEVTPLNFTYIYSSDKKDLFHKIDSIYLNSEDAISIESFRVNGNAKIGKYHVKTLGLNIVGNSEGKTEIRELNILTKSGLKKYDVGALGINVVQGTTDNPLVEGNSYPIIRGEINNYLYSLQNISSNKIVVNKFDAELNGEQVFNVEPIVIAPNEQKEDEVPIKVDFQKSPYAVTVLRPSIHYSVRKEQRVLIPPPTWYGLMEITEEQIEKTIEYHNLPF</sequence>